<evidence type="ECO:0000259" key="8">
    <source>
        <dbReference type="Pfam" id="PF23016"/>
    </source>
</evidence>
<reference evidence="9 10" key="1">
    <citation type="submission" date="2018-11" db="EMBL/GenBank/DDBJ databases">
        <authorList>
            <person name="Ye M.-Q."/>
            <person name="Du Z.-J."/>
        </authorList>
    </citation>
    <scope>NUCLEOTIDE SEQUENCE [LARGE SCALE GENOMIC DNA]</scope>
    <source>
        <strain evidence="9 10">U0105</strain>
    </source>
</reference>
<evidence type="ECO:0000256" key="2">
    <source>
        <dbReference type="ARBA" id="ARBA00022552"/>
    </source>
</evidence>
<gene>
    <name evidence="6 9" type="primary">rsmI</name>
    <name evidence="9" type="ORF">DRW07_00305</name>
</gene>
<comment type="subcellular location">
    <subcellularLocation>
        <location evidence="6">Cytoplasm</location>
    </subcellularLocation>
</comment>
<evidence type="ECO:0000256" key="4">
    <source>
        <dbReference type="ARBA" id="ARBA00022679"/>
    </source>
</evidence>
<name>A0A3N5Y9G0_9ALTE</name>
<keyword evidence="3 6" id="KW-0489">Methyltransferase</keyword>
<dbReference type="Gene3D" id="3.40.1010.10">
    <property type="entry name" value="Cobalt-precorrin-4 Transmethylase, Domain 1"/>
    <property type="match status" value="1"/>
</dbReference>
<dbReference type="RefSeq" id="WP_124025892.1">
    <property type="nucleotide sequence ID" value="NZ_JBHRSN010000005.1"/>
</dbReference>
<evidence type="ECO:0000256" key="5">
    <source>
        <dbReference type="ARBA" id="ARBA00022691"/>
    </source>
</evidence>
<dbReference type="InterPro" id="IPR035996">
    <property type="entry name" value="4pyrrol_Methylase_sf"/>
</dbReference>
<evidence type="ECO:0000313" key="10">
    <source>
        <dbReference type="Proteomes" id="UP000275281"/>
    </source>
</evidence>
<keyword evidence="1 6" id="KW-0963">Cytoplasm</keyword>
<proteinExistence type="inferred from homology"/>
<dbReference type="InterPro" id="IPR000878">
    <property type="entry name" value="4pyrrol_Mease"/>
</dbReference>
<dbReference type="GO" id="GO:0070677">
    <property type="term" value="F:rRNA (cytosine-2'-O-)-methyltransferase activity"/>
    <property type="evidence" value="ECO:0007669"/>
    <property type="project" value="UniProtKB-UniRule"/>
</dbReference>
<dbReference type="PROSITE" id="PS01296">
    <property type="entry name" value="RSMI"/>
    <property type="match status" value="1"/>
</dbReference>
<dbReference type="GO" id="GO:0005737">
    <property type="term" value="C:cytoplasm"/>
    <property type="evidence" value="ECO:0007669"/>
    <property type="project" value="UniProtKB-SubCell"/>
</dbReference>
<feature type="domain" description="RsmI HTH" evidence="8">
    <location>
        <begin position="239"/>
        <end position="282"/>
    </location>
</feature>
<comment type="catalytic activity">
    <reaction evidence="6">
        <text>cytidine(1402) in 16S rRNA + S-adenosyl-L-methionine = 2'-O-methylcytidine(1402) in 16S rRNA + S-adenosyl-L-homocysteine + H(+)</text>
        <dbReference type="Rhea" id="RHEA:42924"/>
        <dbReference type="Rhea" id="RHEA-COMP:10285"/>
        <dbReference type="Rhea" id="RHEA-COMP:10286"/>
        <dbReference type="ChEBI" id="CHEBI:15378"/>
        <dbReference type="ChEBI" id="CHEBI:57856"/>
        <dbReference type="ChEBI" id="CHEBI:59789"/>
        <dbReference type="ChEBI" id="CHEBI:74495"/>
        <dbReference type="ChEBI" id="CHEBI:82748"/>
        <dbReference type="EC" id="2.1.1.198"/>
    </reaction>
</comment>
<evidence type="ECO:0000256" key="6">
    <source>
        <dbReference type="HAMAP-Rule" id="MF_01877"/>
    </source>
</evidence>
<evidence type="ECO:0000313" key="9">
    <source>
        <dbReference type="EMBL" id="RPJ67889.1"/>
    </source>
</evidence>
<dbReference type="EMBL" id="RPOK01000001">
    <property type="protein sequence ID" value="RPJ67889.1"/>
    <property type="molecule type" value="Genomic_DNA"/>
</dbReference>
<keyword evidence="10" id="KW-1185">Reference proteome</keyword>
<dbReference type="Pfam" id="PF00590">
    <property type="entry name" value="TP_methylase"/>
    <property type="match status" value="1"/>
</dbReference>
<dbReference type="InterPro" id="IPR008189">
    <property type="entry name" value="rRNA_ssu_MeTfrase_I"/>
</dbReference>
<keyword evidence="4 6" id="KW-0808">Transferase</keyword>
<evidence type="ECO:0000256" key="1">
    <source>
        <dbReference type="ARBA" id="ARBA00022490"/>
    </source>
</evidence>
<dbReference type="EC" id="2.1.1.198" evidence="6"/>
<dbReference type="NCBIfam" id="TIGR00096">
    <property type="entry name" value="16S rRNA (cytidine(1402)-2'-O)-methyltransferase"/>
    <property type="match status" value="1"/>
</dbReference>
<dbReference type="Pfam" id="PF23016">
    <property type="entry name" value="RsmI_C"/>
    <property type="match status" value="1"/>
</dbReference>
<dbReference type="Gene3D" id="3.30.950.10">
    <property type="entry name" value="Methyltransferase, Cobalt-precorrin-4 Transmethylase, Domain 2"/>
    <property type="match status" value="1"/>
</dbReference>
<feature type="domain" description="Tetrapyrrole methylase" evidence="7">
    <location>
        <begin position="12"/>
        <end position="207"/>
    </location>
</feature>
<dbReference type="PANTHER" id="PTHR46111">
    <property type="entry name" value="RIBOSOMAL RNA SMALL SUBUNIT METHYLTRANSFERASE I"/>
    <property type="match status" value="1"/>
</dbReference>
<evidence type="ECO:0000259" key="7">
    <source>
        <dbReference type="Pfam" id="PF00590"/>
    </source>
</evidence>
<dbReference type="InterPro" id="IPR014777">
    <property type="entry name" value="4pyrrole_Mease_sub1"/>
</dbReference>
<dbReference type="InterPro" id="IPR053910">
    <property type="entry name" value="RsmI_HTH"/>
</dbReference>
<dbReference type="PIRSF" id="PIRSF005917">
    <property type="entry name" value="MTase_YraL"/>
    <property type="match status" value="1"/>
</dbReference>
<protein>
    <recommendedName>
        <fullName evidence="6">Ribosomal RNA small subunit methyltransferase I</fullName>
        <ecNumber evidence="6">2.1.1.198</ecNumber>
    </recommendedName>
    <alternativeName>
        <fullName evidence="6">16S rRNA 2'-O-ribose C1402 methyltransferase</fullName>
    </alternativeName>
    <alternativeName>
        <fullName evidence="6">rRNA (cytidine-2'-O-)-methyltransferase RsmI</fullName>
    </alternativeName>
</protein>
<dbReference type="InterPro" id="IPR014776">
    <property type="entry name" value="4pyrrole_Mease_sub2"/>
</dbReference>
<keyword evidence="2 6" id="KW-0698">rRNA processing</keyword>
<dbReference type="HAMAP" id="MF_01877">
    <property type="entry name" value="16SrRNA_methyltr_I"/>
    <property type="match status" value="1"/>
</dbReference>
<dbReference type="InterPro" id="IPR018063">
    <property type="entry name" value="SAM_MeTrfase_RsmI_CS"/>
</dbReference>
<dbReference type="SUPFAM" id="SSF53790">
    <property type="entry name" value="Tetrapyrrole methylase"/>
    <property type="match status" value="1"/>
</dbReference>
<evidence type="ECO:0000256" key="3">
    <source>
        <dbReference type="ARBA" id="ARBA00022603"/>
    </source>
</evidence>
<dbReference type="FunFam" id="3.40.1010.10:FF:000002">
    <property type="entry name" value="Ribosomal RNA small subunit methyltransferase I"/>
    <property type="match status" value="1"/>
</dbReference>
<accession>A0A3N5Y9G0</accession>
<dbReference type="PANTHER" id="PTHR46111:SF1">
    <property type="entry name" value="RIBOSOMAL RNA SMALL SUBUNIT METHYLTRANSFERASE I"/>
    <property type="match status" value="1"/>
</dbReference>
<comment type="caution">
    <text evidence="9">The sequence shown here is derived from an EMBL/GenBank/DDBJ whole genome shotgun (WGS) entry which is preliminary data.</text>
</comment>
<keyword evidence="5 6" id="KW-0949">S-adenosyl-L-methionine</keyword>
<sequence length="287" mass="30978">MSVSSPAAAGILYIVPTPIGNLEDITQRALSVLRNVNVIAAEDTRHSGVLLQHFAINTALVSVHEHNESQRAHGLIKRLLEGENIALISDAGTPLISDPGYVLVNECRSAGITVTALPGPCAFVTALSGAGLPTDKVSFCGFLPVKHKARLSVLSSVEQSTHTTAFYEAPRRIITTLQDIADTLGPHRQVAIAKEITKAFEHYEVGTALSCIEWLEADSARQKGEFVVLIGPDTRSNTEIPPEALKLLRTLSEVLPLKKAAAIVAEHYELKKNALYQKGLEWHSDAN</sequence>
<organism evidence="9 10">
    <name type="scientific">Alteromonas sediminis</name>
    <dbReference type="NCBI Taxonomy" id="2259342"/>
    <lineage>
        <taxon>Bacteria</taxon>
        <taxon>Pseudomonadati</taxon>
        <taxon>Pseudomonadota</taxon>
        <taxon>Gammaproteobacteria</taxon>
        <taxon>Alteromonadales</taxon>
        <taxon>Alteromonadaceae</taxon>
        <taxon>Alteromonas/Salinimonas group</taxon>
        <taxon>Alteromonas</taxon>
    </lineage>
</organism>
<dbReference type="Proteomes" id="UP000275281">
    <property type="component" value="Unassembled WGS sequence"/>
</dbReference>
<comment type="function">
    <text evidence="6">Catalyzes the 2'-O-methylation of the ribose of cytidine 1402 (C1402) in 16S rRNA.</text>
</comment>
<comment type="similarity">
    <text evidence="6">Belongs to the methyltransferase superfamily. RsmI family.</text>
</comment>
<dbReference type="OrthoDB" id="9809084at2"/>
<dbReference type="AlphaFoldDB" id="A0A3N5Y9G0"/>
<dbReference type="CDD" id="cd11648">
    <property type="entry name" value="RsmI"/>
    <property type="match status" value="1"/>
</dbReference>